<dbReference type="InterPro" id="IPR007243">
    <property type="entry name" value="Atg6/Beclin"/>
</dbReference>
<dbReference type="Proteomes" id="UP001565368">
    <property type="component" value="Unassembled WGS sequence"/>
</dbReference>
<evidence type="ECO:0000259" key="3">
    <source>
        <dbReference type="Pfam" id="PF04111"/>
    </source>
</evidence>
<protein>
    <submittedName>
        <fullName evidence="5">Vacuolar protein sorting-associated protein atg6</fullName>
    </submittedName>
</protein>
<feature type="compositionally biased region" description="Low complexity" evidence="2">
    <location>
        <begin position="43"/>
        <end position="62"/>
    </location>
</feature>
<evidence type="ECO:0000259" key="4">
    <source>
        <dbReference type="Pfam" id="PF17675"/>
    </source>
</evidence>
<feature type="region of interest" description="Disordered" evidence="2">
    <location>
        <begin position="83"/>
        <end position="109"/>
    </location>
</feature>
<evidence type="ECO:0000256" key="2">
    <source>
        <dbReference type="SAM" id="MobiDB-lite"/>
    </source>
</evidence>
<sequence>MADPLVCQRCHQPLLRDPTVANLTSSQYALIAGTLPSAPPRAPALSPAAKLSSQPPGAQPAAQAWAAANPIAESFIILPEEAPARPASASPSPGLAPASASSSTSRAASPTAPVVAGTALASKLETLLSNRTNIDHPLCTECTGLFQAQLQRELEELTRERDAYIAFERNLRLRAEERAGGGGAEGDDGVGGSEEWDALVQHRAELEEEEKRLAAQLREREAELDGVRDDERRVKVDEAAVEREEAEFLKSHAELATQLTQLSHALSSAKTQLLLSTSLLQHLESTNVYNDAFQIGHAPLAADGGRSAVTVGTINGLRLGGRPTVEWDEINAAWGLVALCIDRLAVKVGCVFETYKIAPLGSFSHMEELSGKGSYELYASSDLSPARLLQNRRFNHALVALLDCLRQLVEFGRSSGRAWAAGSIEINKDRINGYSIRLPGLASGLPALGSMSLMGLGAASADAAKESSADEQWTRACRAVLQVLKRILVVESEAGRGTAA</sequence>
<feature type="domain" description="Atg6 BARA" evidence="3">
    <location>
        <begin position="283"/>
        <end position="438"/>
    </location>
</feature>
<keyword evidence="6" id="KW-1185">Reference proteome</keyword>
<evidence type="ECO:0000256" key="1">
    <source>
        <dbReference type="ARBA" id="ARBA00005965"/>
    </source>
</evidence>
<gene>
    <name evidence="5" type="primary">atg6</name>
    <name evidence="5" type="ORF">Q8F55_003749</name>
</gene>
<dbReference type="PANTHER" id="PTHR12768">
    <property type="entry name" value="BECLIN 1"/>
    <property type="match status" value="1"/>
</dbReference>
<dbReference type="RefSeq" id="XP_069209696.1">
    <property type="nucleotide sequence ID" value="XM_069352278.1"/>
</dbReference>
<evidence type="ECO:0000313" key="5">
    <source>
        <dbReference type="EMBL" id="KAL1409752.1"/>
    </source>
</evidence>
<comment type="similarity">
    <text evidence="1">Belongs to the beclin family.</text>
</comment>
<feature type="region of interest" description="Disordered" evidence="2">
    <location>
        <begin position="39"/>
        <end position="62"/>
    </location>
</feature>
<name>A0ABR3Q560_9TREE</name>
<organism evidence="5 6">
    <name type="scientific">Vanrija albida</name>
    <dbReference type="NCBI Taxonomy" id="181172"/>
    <lineage>
        <taxon>Eukaryota</taxon>
        <taxon>Fungi</taxon>
        <taxon>Dikarya</taxon>
        <taxon>Basidiomycota</taxon>
        <taxon>Agaricomycotina</taxon>
        <taxon>Tremellomycetes</taxon>
        <taxon>Trichosporonales</taxon>
        <taxon>Trichosporonaceae</taxon>
        <taxon>Vanrija</taxon>
    </lineage>
</organism>
<dbReference type="PANTHER" id="PTHR12768:SF4">
    <property type="entry name" value="BECLIN-1"/>
    <property type="match status" value="1"/>
</dbReference>
<evidence type="ECO:0000313" key="6">
    <source>
        <dbReference type="Proteomes" id="UP001565368"/>
    </source>
</evidence>
<dbReference type="Pfam" id="PF04111">
    <property type="entry name" value="APG6"/>
    <property type="match status" value="1"/>
</dbReference>
<feature type="domain" description="Atg6/beclin coiled-coil" evidence="4">
    <location>
        <begin position="137"/>
        <end position="275"/>
    </location>
</feature>
<proteinExistence type="inferred from homology"/>
<dbReference type="InterPro" id="IPR038274">
    <property type="entry name" value="Atg6/Beclin_C_sf"/>
</dbReference>
<dbReference type="InterPro" id="IPR041691">
    <property type="entry name" value="Atg6/beclin_CC"/>
</dbReference>
<dbReference type="Gene3D" id="1.10.418.40">
    <property type="entry name" value="Autophagy protein 6/Beclin 1"/>
    <property type="match status" value="1"/>
</dbReference>
<dbReference type="EMBL" id="JBBXJM010000003">
    <property type="protein sequence ID" value="KAL1409752.1"/>
    <property type="molecule type" value="Genomic_DNA"/>
</dbReference>
<dbReference type="GeneID" id="95984792"/>
<comment type="caution">
    <text evidence="5">The sequence shown here is derived from an EMBL/GenBank/DDBJ whole genome shotgun (WGS) entry which is preliminary data.</text>
</comment>
<dbReference type="Pfam" id="PF17675">
    <property type="entry name" value="APG6_N"/>
    <property type="match status" value="1"/>
</dbReference>
<dbReference type="InterPro" id="IPR040455">
    <property type="entry name" value="Atg6_BARA"/>
</dbReference>
<accession>A0ABR3Q560</accession>
<reference evidence="5 6" key="1">
    <citation type="submission" date="2023-08" db="EMBL/GenBank/DDBJ databases">
        <title>Annotated Genome Sequence of Vanrija albida AlHP1.</title>
        <authorList>
            <person name="Herzog R."/>
        </authorList>
    </citation>
    <scope>NUCLEOTIDE SEQUENCE [LARGE SCALE GENOMIC DNA]</scope>
    <source>
        <strain evidence="5 6">AlHP1</strain>
    </source>
</reference>